<feature type="region of interest" description="Disordered" evidence="1">
    <location>
        <begin position="1"/>
        <end position="84"/>
    </location>
</feature>
<feature type="compositionally biased region" description="Basic and acidic residues" evidence="1">
    <location>
        <begin position="1"/>
        <end position="10"/>
    </location>
</feature>
<organism evidence="2 3">
    <name type="scientific">Ridgeia piscesae</name>
    <name type="common">Tubeworm</name>
    <dbReference type="NCBI Taxonomy" id="27915"/>
    <lineage>
        <taxon>Eukaryota</taxon>
        <taxon>Metazoa</taxon>
        <taxon>Spiralia</taxon>
        <taxon>Lophotrochozoa</taxon>
        <taxon>Annelida</taxon>
        <taxon>Polychaeta</taxon>
        <taxon>Sedentaria</taxon>
        <taxon>Canalipalpata</taxon>
        <taxon>Sabellida</taxon>
        <taxon>Siboglinidae</taxon>
        <taxon>Ridgeia</taxon>
    </lineage>
</organism>
<dbReference type="EMBL" id="JAODUO010000201">
    <property type="protein sequence ID" value="KAK2186402.1"/>
    <property type="molecule type" value="Genomic_DNA"/>
</dbReference>
<name>A0AAD9P1G4_RIDPI</name>
<evidence type="ECO:0000313" key="2">
    <source>
        <dbReference type="EMBL" id="KAK2186402.1"/>
    </source>
</evidence>
<dbReference type="AlphaFoldDB" id="A0AAD9P1G4"/>
<gene>
    <name evidence="2" type="ORF">NP493_201g01001</name>
</gene>
<protein>
    <submittedName>
        <fullName evidence="2">Uncharacterized protein</fullName>
    </submittedName>
</protein>
<proteinExistence type="predicted"/>
<evidence type="ECO:0000256" key="1">
    <source>
        <dbReference type="SAM" id="MobiDB-lite"/>
    </source>
</evidence>
<accession>A0AAD9P1G4</accession>
<feature type="compositionally biased region" description="Polar residues" evidence="1">
    <location>
        <begin position="70"/>
        <end position="83"/>
    </location>
</feature>
<dbReference type="Proteomes" id="UP001209878">
    <property type="component" value="Unassembled WGS sequence"/>
</dbReference>
<evidence type="ECO:0000313" key="3">
    <source>
        <dbReference type="Proteomes" id="UP001209878"/>
    </source>
</evidence>
<keyword evidence="3" id="KW-1185">Reference proteome</keyword>
<comment type="caution">
    <text evidence="2">The sequence shown here is derived from an EMBL/GenBank/DDBJ whole genome shotgun (WGS) entry which is preliminary data.</text>
</comment>
<sequence length="163" mass="17921">MYRYYKREMSYTEGGLPIPESEDRIRSKSAGWPPSNHDQQPPGTELPPVDSGGLVNQPSARTYNARKESQNAQGAQHGQQTKRSGLPFRVKNNVRGAFGEQNAIYGNADTLVPSGGGTGIGNPKIYFNKRTSNFVVVLPDGEMLEGRIFLFSNNVDCNTKNLT</sequence>
<reference evidence="2" key="1">
    <citation type="journal article" date="2023" name="Mol. Biol. Evol.">
        <title>Third-Generation Sequencing Reveals the Adaptive Role of the Epigenome in Three Deep-Sea Polychaetes.</title>
        <authorList>
            <person name="Perez M."/>
            <person name="Aroh O."/>
            <person name="Sun Y."/>
            <person name="Lan Y."/>
            <person name="Juniper S.K."/>
            <person name="Young C.R."/>
            <person name="Angers B."/>
            <person name="Qian P.Y."/>
        </authorList>
    </citation>
    <scope>NUCLEOTIDE SEQUENCE</scope>
    <source>
        <strain evidence="2">R07B-5</strain>
    </source>
</reference>